<comment type="caution">
    <text evidence="8">The sequence shown here is derived from an EMBL/GenBank/DDBJ whole genome shotgun (WGS) entry which is preliminary data.</text>
</comment>
<dbReference type="InterPro" id="IPR017907">
    <property type="entry name" value="Znf_RING_CS"/>
</dbReference>
<dbReference type="PROSITE" id="PS50089">
    <property type="entry name" value="ZF_RING_2"/>
    <property type="match status" value="1"/>
</dbReference>
<dbReference type="SMART" id="SM00336">
    <property type="entry name" value="BBOX"/>
    <property type="match status" value="2"/>
</dbReference>
<evidence type="ECO:0000256" key="2">
    <source>
        <dbReference type="ARBA" id="ARBA00022723"/>
    </source>
</evidence>
<dbReference type="AlphaFoldDB" id="A0ABD3UI07"/>
<evidence type="ECO:0000259" key="6">
    <source>
        <dbReference type="PROSITE" id="PS50089"/>
    </source>
</evidence>
<keyword evidence="9" id="KW-1185">Reference proteome</keyword>
<dbReference type="SUPFAM" id="SSF57850">
    <property type="entry name" value="RING/U-box"/>
    <property type="match status" value="1"/>
</dbReference>
<sequence length="695" mass="78985">MEISQESSLPLDQFLCPLCLNPYVSPRTLPCLHSFCQNCLKNHIVNTSSKEKGTTFNCPVCQRDASPLTSGTPIEKWAEQFLLNPFLLTMVSKGKNKGDRFCDSCLYTGTSYKAKTFCTVCKEALCTSCEKVHRKNKATRNHIILDISQVSTNPELAVSFSGGVTCSDHLDRDIEYYCKSHNAMCCHICSFDKHKGCTDILKISDHVHELLVQNEPQSAAERMQQLEEHLCKYTEINDEVLKKLEKELDEMPKQIHELRKKFNSMLDQLEKRIIIEKNGVLREQTSLKNEEKRKCHSLIAAIRNSHRHLEAVSKCDKSAQVLITLNKFIEQLDNYEKTVHENFTENLSVEATLQINEQLMLIADMPEIHMGKLEVREHRQSLQVVLPSKLQQMMRVPRNVLDTNEQKDNPMFGPLPLKKCKPEVVGKIKTKYPDTRIPAYEEMTLLNDGKIMILDSNTYRCRLYDSSHEHVADYVLSSKPYDVCLVEGAKVAVALPQEHKIQFLTVSKGIRPLRNIDTKLQCTGLASLSREQLAVCGLKGDKLCWGTMSIIGKETLLSEICLTIYYDSFLTLNPQKSRVYISCFDPPAVYCYDLQGKLMFRYENQSLDGATGVGLDKEDNLYVVGSRSHNIMQVSPEGNHLQEFTIGIPKYPRAICFDASGQSFLLTNSNGQESFDVDIFEMKGKPTLKTIFFLA</sequence>
<dbReference type="Gene3D" id="2.120.10.30">
    <property type="entry name" value="TolB, C-terminal domain"/>
    <property type="match status" value="1"/>
</dbReference>
<feature type="domain" description="RING-type" evidence="6">
    <location>
        <begin position="16"/>
        <end position="62"/>
    </location>
</feature>
<dbReference type="SUPFAM" id="SSF57845">
    <property type="entry name" value="B-box zinc-binding domain"/>
    <property type="match status" value="1"/>
</dbReference>
<dbReference type="GO" id="GO:0008270">
    <property type="term" value="F:zinc ion binding"/>
    <property type="evidence" value="ECO:0007669"/>
    <property type="project" value="UniProtKB-KW"/>
</dbReference>
<dbReference type="InterPro" id="IPR011042">
    <property type="entry name" value="6-blade_b-propeller_TolB-like"/>
</dbReference>
<keyword evidence="4" id="KW-0862">Zinc</keyword>
<reference evidence="8 9" key="1">
    <citation type="submission" date="2024-11" db="EMBL/GenBank/DDBJ databases">
        <title>Chromosome-level genome assembly of the freshwater bivalve Anodonta woodiana.</title>
        <authorList>
            <person name="Chen X."/>
        </authorList>
    </citation>
    <scope>NUCLEOTIDE SEQUENCE [LARGE SCALE GENOMIC DNA]</scope>
    <source>
        <strain evidence="8">MN2024</strain>
        <tissue evidence="8">Gills</tissue>
    </source>
</reference>
<evidence type="ECO:0000256" key="5">
    <source>
        <dbReference type="PROSITE-ProRule" id="PRU00024"/>
    </source>
</evidence>
<dbReference type="InterPro" id="IPR047153">
    <property type="entry name" value="TRIM45/56/19-like"/>
</dbReference>
<keyword evidence="3 5" id="KW-0863">Zinc-finger</keyword>
<dbReference type="SUPFAM" id="SSF101898">
    <property type="entry name" value="NHL repeat"/>
    <property type="match status" value="1"/>
</dbReference>
<keyword evidence="2" id="KW-0479">Metal-binding</keyword>
<gene>
    <name evidence="8" type="ORF">ACJMK2_018964</name>
</gene>
<evidence type="ECO:0000256" key="3">
    <source>
        <dbReference type="ARBA" id="ARBA00022771"/>
    </source>
</evidence>
<evidence type="ECO:0000259" key="7">
    <source>
        <dbReference type="PROSITE" id="PS50119"/>
    </source>
</evidence>
<dbReference type="CDD" id="cd19757">
    <property type="entry name" value="Bbox1"/>
    <property type="match status" value="1"/>
</dbReference>
<evidence type="ECO:0000256" key="1">
    <source>
        <dbReference type="ARBA" id="ARBA00022553"/>
    </source>
</evidence>
<keyword evidence="1" id="KW-0597">Phosphoprotein</keyword>
<evidence type="ECO:0000313" key="8">
    <source>
        <dbReference type="EMBL" id="KAL3848083.1"/>
    </source>
</evidence>
<name>A0ABD3UI07_SINWO</name>
<dbReference type="Gene3D" id="3.30.160.60">
    <property type="entry name" value="Classic Zinc Finger"/>
    <property type="match status" value="1"/>
</dbReference>
<evidence type="ECO:0000313" key="9">
    <source>
        <dbReference type="Proteomes" id="UP001634394"/>
    </source>
</evidence>
<evidence type="ECO:0000256" key="4">
    <source>
        <dbReference type="ARBA" id="ARBA00022833"/>
    </source>
</evidence>
<dbReference type="InterPro" id="IPR000315">
    <property type="entry name" value="Znf_B-box"/>
</dbReference>
<dbReference type="InterPro" id="IPR027370">
    <property type="entry name" value="Znf-RING_euk"/>
</dbReference>
<dbReference type="Proteomes" id="UP001634394">
    <property type="component" value="Unassembled WGS sequence"/>
</dbReference>
<dbReference type="PANTHER" id="PTHR25462">
    <property type="entry name" value="BONUS, ISOFORM C-RELATED"/>
    <property type="match status" value="1"/>
</dbReference>
<feature type="domain" description="B box-type" evidence="7">
    <location>
        <begin position="97"/>
        <end position="147"/>
    </location>
</feature>
<dbReference type="PANTHER" id="PTHR25462:SF296">
    <property type="entry name" value="MEIOTIC P26, ISOFORM F"/>
    <property type="match status" value="1"/>
</dbReference>
<organism evidence="8 9">
    <name type="scientific">Sinanodonta woodiana</name>
    <name type="common">Chinese pond mussel</name>
    <name type="synonym">Anodonta woodiana</name>
    <dbReference type="NCBI Taxonomy" id="1069815"/>
    <lineage>
        <taxon>Eukaryota</taxon>
        <taxon>Metazoa</taxon>
        <taxon>Spiralia</taxon>
        <taxon>Lophotrochozoa</taxon>
        <taxon>Mollusca</taxon>
        <taxon>Bivalvia</taxon>
        <taxon>Autobranchia</taxon>
        <taxon>Heteroconchia</taxon>
        <taxon>Palaeoheterodonta</taxon>
        <taxon>Unionida</taxon>
        <taxon>Unionoidea</taxon>
        <taxon>Unionidae</taxon>
        <taxon>Unioninae</taxon>
        <taxon>Sinanodonta</taxon>
    </lineage>
</organism>
<dbReference type="PROSITE" id="PS00518">
    <property type="entry name" value="ZF_RING_1"/>
    <property type="match status" value="1"/>
</dbReference>
<dbReference type="EMBL" id="JBJQND010000016">
    <property type="protein sequence ID" value="KAL3848083.1"/>
    <property type="molecule type" value="Genomic_DNA"/>
</dbReference>
<proteinExistence type="predicted"/>
<dbReference type="PROSITE" id="PS50119">
    <property type="entry name" value="ZF_BBOX"/>
    <property type="match status" value="1"/>
</dbReference>
<dbReference type="Pfam" id="PF13445">
    <property type="entry name" value="zf-RING_UBOX"/>
    <property type="match status" value="1"/>
</dbReference>
<dbReference type="InterPro" id="IPR001841">
    <property type="entry name" value="Znf_RING"/>
</dbReference>
<dbReference type="SMART" id="SM00184">
    <property type="entry name" value="RING"/>
    <property type="match status" value="1"/>
</dbReference>
<dbReference type="InterPro" id="IPR013083">
    <property type="entry name" value="Znf_RING/FYVE/PHD"/>
</dbReference>
<accession>A0ABD3UI07</accession>
<protein>
    <submittedName>
        <fullName evidence="8">Uncharacterized protein</fullName>
    </submittedName>
</protein>
<dbReference type="Gene3D" id="3.30.40.10">
    <property type="entry name" value="Zinc/RING finger domain, C3HC4 (zinc finger)"/>
    <property type="match status" value="1"/>
</dbReference>